<comment type="caution">
    <text evidence="3">The sequence shown here is derived from an EMBL/GenBank/DDBJ whole genome shotgun (WGS) entry which is preliminary data.</text>
</comment>
<feature type="transmembrane region" description="Helical" evidence="2">
    <location>
        <begin position="40"/>
        <end position="57"/>
    </location>
</feature>
<keyword evidence="2" id="KW-0812">Transmembrane</keyword>
<feature type="compositionally biased region" description="Low complexity" evidence="1">
    <location>
        <begin position="123"/>
        <end position="149"/>
    </location>
</feature>
<evidence type="ECO:0000313" key="3">
    <source>
        <dbReference type="EMBL" id="CAJ1968728.1"/>
    </source>
</evidence>
<dbReference type="EMBL" id="CAKOGP040002402">
    <property type="protein sequence ID" value="CAJ1968728.1"/>
    <property type="molecule type" value="Genomic_DNA"/>
</dbReference>
<feature type="compositionally biased region" description="Polar residues" evidence="1">
    <location>
        <begin position="1"/>
        <end position="14"/>
    </location>
</feature>
<feature type="region of interest" description="Disordered" evidence="1">
    <location>
        <begin position="73"/>
        <end position="163"/>
    </location>
</feature>
<reference evidence="3" key="1">
    <citation type="submission" date="2023-08" db="EMBL/GenBank/DDBJ databases">
        <authorList>
            <person name="Audoor S."/>
            <person name="Bilcke G."/>
        </authorList>
    </citation>
    <scope>NUCLEOTIDE SEQUENCE</scope>
</reference>
<evidence type="ECO:0000256" key="1">
    <source>
        <dbReference type="SAM" id="MobiDB-lite"/>
    </source>
</evidence>
<gene>
    <name evidence="3" type="ORF">CYCCA115_LOCUS23373</name>
</gene>
<feature type="region of interest" description="Disordered" evidence="1">
    <location>
        <begin position="1"/>
        <end position="20"/>
    </location>
</feature>
<evidence type="ECO:0000313" key="4">
    <source>
        <dbReference type="Proteomes" id="UP001295423"/>
    </source>
</evidence>
<keyword evidence="2" id="KW-0472">Membrane</keyword>
<dbReference type="AlphaFoldDB" id="A0AAD2GBV4"/>
<evidence type="ECO:0000256" key="2">
    <source>
        <dbReference type="SAM" id="Phobius"/>
    </source>
</evidence>
<name>A0AAD2GBV4_9STRA</name>
<accession>A0AAD2GBV4</accession>
<keyword evidence="2" id="KW-1133">Transmembrane helix</keyword>
<proteinExistence type="predicted"/>
<organism evidence="3 4">
    <name type="scientific">Cylindrotheca closterium</name>
    <dbReference type="NCBI Taxonomy" id="2856"/>
    <lineage>
        <taxon>Eukaryota</taxon>
        <taxon>Sar</taxon>
        <taxon>Stramenopiles</taxon>
        <taxon>Ochrophyta</taxon>
        <taxon>Bacillariophyta</taxon>
        <taxon>Bacillariophyceae</taxon>
        <taxon>Bacillariophycidae</taxon>
        <taxon>Bacillariales</taxon>
        <taxon>Bacillariaceae</taxon>
        <taxon>Cylindrotheca</taxon>
    </lineage>
</organism>
<keyword evidence="4" id="KW-1185">Reference proteome</keyword>
<sequence length="800" mass="89463">MTIHLRQNQPSKQYAQDGDASSSSLLYAASSTTASWKRSVAVLVMLVLAGAFFVFQFQDASKAQELEQDNKFKFEESKTTTTSSNNENHENHNDNMTSNDRGKPTTIDIQNHLRQQQDETEAETTPTPATPATSSSGSIRATATPDAVNTPPPPATTTTTTTTIKTENKKPFCTLDCTNLKQKRTAEFGGDLSNRHTMLALAVEARNKMVASIQLHYGDYFDAIFQHGFRPVSETGKSQQGLLRKLQIKALEVQTKFANEEALCQQDCASVLNPNYPLPFYHYRNYQTATAATAAAASQQQQQQQQHSNYYERYVWATGGHSASAGHGNLFNESYTAFLERDMKPLFRAIGVEFEGRNFAMGGTRSGLEIAMCFEQVFGTDLDFFAWDYGMTDGRKDSLLFHYGYRGALNPGRPAMLGVWTNGWKGRDERLLDLEQIGLPTFHRPTKSIDAMNAAFPDSGEMTEAQLQELPDYVRNFKCQGKIEKGDPYCQDDKYSKGICDNRASKAGWHPGIKQHGVDGHMLAMFLSDNLIKALQGLADHSNQDAESLLKELRAEEDELMDRIRSAHLGDEAWKIYDGGTKGGKLEDLDPDVNLKLFYKGKSICHTGRTPAITRFMGYLTNTDKVGGIAPYQSEQYDTGIEKNDADTTNADGQMRLVYEFNGKDRQQCEVPLRPDYKDFFYTHHRDGVVQLNFPNEKEKAAYKYKQSEMEGVVILILSECDWGKCKVGDLKHEDIEDGKVNIRINGVSVTKVVNIGSGCLVLKNKDGVKWEPSRNDDYEIAVDVVAPDSYLRISSVVIY</sequence>
<dbReference type="Proteomes" id="UP001295423">
    <property type="component" value="Unassembled WGS sequence"/>
</dbReference>
<protein>
    <submittedName>
        <fullName evidence="3">Uncharacterized protein</fullName>
    </submittedName>
</protein>